<name>A0A5C4MJX5_9RHOB</name>
<dbReference type="PANTHER" id="PTHR23026:SF123">
    <property type="entry name" value="NAD(P)H NITROREDUCTASE RV3131-RELATED"/>
    <property type="match status" value="1"/>
</dbReference>
<dbReference type="InterPro" id="IPR050627">
    <property type="entry name" value="Nitroreductase/BluB"/>
</dbReference>
<feature type="domain" description="Nitroreductase" evidence="1">
    <location>
        <begin position="20"/>
        <end position="184"/>
    </location>
</feature>
<dbReference type="NCBIfam" id="TIGR02476">
    <property type="entry name" value="BluB"/>
    <property type="match status" value="1"/>
</dbReference>
<dbReference type="Gene3D" id="3.40.109.10">
    <property type="entry name" value="NADH Oxidase"/>
    <property type="match status" value="1"/>
</dbReference>
<dbReference type="InterPro" id="IPR029479">
    <property type="entry name" value="Nitroreductase"/>
</dbReference>
<keyword evidence="3" id="KW-1185">Reference proteome</keyword>
<dbReference type="PANTHER" id="PTHR23026">
    <property type="entry name" value="NADPH NITROREDUCTASE"/>
    <property type="match status" value="1"/>
</dbReference>
<comment type="caution">
    <text evidence="2">The sequence shown here is derived from an EMBL/GenBank/DDBJ whole genome shotgun (WGS) entry which is preliminary data.</text>
</comment>
<dbReference type="OrthoDB" id="9773807at2"/>
<evidence type="ECO:0000313" key="2">
    <source>
        <dbReference type="EMBL" id="TNC44613.1"/>
    </source>
</evidence>
<dbReference type="GO" id="GO:0102919">
    <property type="term" value="F:5,6-dimethylbenzimidazole synthase activity"/>
    <property type="evidence" value="ECO:0007669"/>
    <property type="project" value="UniProtKB-EC"/>
</dbReference>
<accession>A0A5C4MJX5</accession>
<evidence type="ECO:0000313" key="3">
    <source>
        <dbReference type="Proteomes" id="UP000305887"/>
    </source>
</evidence>
<dbReference type="AlphaFoldDB" id="A0A5C4MJX5"/>
<dbReference type="EMBL" id="VDFU01000055">
    <property type="protein sequence ID" value="TNC44613.1"/>
    <property type="molecule type" value="Genomic_DNA"/>
</dbReference>
<reference evidence="2 3" key="1">
    <citation type="submission" date="2019-06" db="EMBL/GenBank/DDBJ databases">
        <title>YIM 131921 draft genome.</title>
        <authorList>
            <person name="Jiang L."/>
        </authorList>
    </citation>
    <scope>NUCLEOTIDE SEQUENCE [LARGE SCALE GENOMIC DNA]</scope>
    <source>
        <strain evidence="2 3">YIM 131921</strain>
    </source>
</reference>
<dbReference type="SUPFAM" id="SSF55469">
    <property type="entry name" value="FMN-dependent nitroreductase-like"/>
    <property type="match status" value="1"/>
</dbReference>
<dbReference type="RefSeq" id="WP_139079023.1">
    <property type="nucleotide sequence ID" value="NZ_VDFU01000055.1"/>
</dbReference>
<dbReference type="Proteomes" id="UP000305887">
    <property type="component" value="Unassembled WGS sequence"/>
</dbReference>
<protein>
    <submittedName>
        <fullName evidence="2">5,6-dimethylbenzimidazole synthase</fullName>
        <ecNumber evidence="2">1.13.11.79</ecNumber>
    </submittedName>
</protein>
<keyword evidence="2" id="KW-0560">Oxidoreductase</keyword>
<dbReference type="InterPro" id="IPR012825">
    <property type="entry name" value="BluB"/>
</dbReference>
<dbReference type="Pfam" id="PF00881">
    <property type="entry name" value="Nitroreductase"/>
    <property type="match status" value="1"/>
</dbReference>
<gene>
    <name evidence="2" type="primary">bluB</name>
    <name evidence="2" type="ORF">FHG66_20575</name>
</gene>
<dbReference type="InterPro" id="IPR000415">
    <property type="entry name" value="Nitroreductase-like"/>
</dbReference>
<evidence type="ECO:0000259" key="1">
    <source>
        <dbReference type="Pfam" id="PF00881"/>
    </source>
</evidence>
<organism evidence="2 3">
    <name type="scientific">Rubellimicrobium rubrum</name>
    <dbReference type="NCBI Taxonomy" id="2585369"/>
    <lineage>
        <taxon>Bacteria</taxon>
        <taxon>Pseudomonadati</taxon>
        <taxon>Pseudomonadota</taxon>
        <taxon>Alphaproteobacteria</taxon>
        <taxon>Rhodobacterales</taxon>
        <taxon>Roseobacteraceae</taxon>
        <taxon>Rubellimicrobium</taxon>
    </lineage>
</organism>
<dbReference type="EC" id="1.13.11.79" evidence="2"/>
<sequence length="212" mass="23924">MPAPIFGPEFQSALLDLFVWRRDVRRFRREALPEGTLDRLIKTACLSPSVGLSQPWRFVTVDSVERRQAIRANFEACNTAALAEQPNDRQHRYARLKLAGLEDAPCHLAVFADRDTQQGHGLGRQTMPEMVEYSAVIAIHTLWLAARAEGIGLGWVSILEPQQVRAILDVPASWIFLGYLCLGYPDAEDTNPELEREGWETRRSASSVVVRR</sequence>
<proteinExistence type="predicted"/>